<organism evidence="1 2">
    <name type="scientific">Citrobacter braakii</name>
    <dbReference type="NCBI Taxonomy" id="57706"/>
    <lineage>
        <taxon>Bacteria</taxon>
        <taxon>Pseudomonadati</taxon>
        <taxon>Pseudomonadota</taxon>
        <taxon>Gammaproteobacteria</taxon>
        <taxon>Enterobacterales</taxon>
        <taxon>Enterobacteriaceae</taxon>
        <taxon>Citrobacter</taxon>
        <taxon>Citrobacter freundii complex</taxon>
    </lineage>
</organism>
<gene>
    <name evidence="1" type="ORF">KAM621c_52460</name>
</gene>
<name>A0AAD1L9T2_CITBR</name>
<protein>
    <submittedName>
        <fullName evidence="1">Uncharacterized protein</fullName>
    </submittedName>
</protein>
<dbReference type="EMBL" id="AP026383">
    <property type="protein sequence ID" value="BDO00142.1"/>
    <property type="molecule type" value="Genomic_DNA"/>
</dbReference>
<reference evidence="1" key="1">
    <citation type="submission" date="2022-07" db="EMBL/GenBank/DDBJ databases">
        <title>Complete genome sequence of carbapenem-resistant Citrobacter spp. in Japan.</title>
        <authorList>
            <person name="Maehana S."/>
            <person name="Suzuki M."/>
            <person name="Kitasato H."/>
        </authorList>
    </citation>
    <scope>NUCLEOTIDE SEQUENCE</scope>
    <source>
        <strain evidence="1">KAM621</strain>
        <plasmid evidence="1">pKAM621_1</plasmid>
    </source>
</reference>
<dbReference type="Proteomes" id="UP001058317">
    <property type="component" value="Plasmid pKAM621_1"/>
</dbReference>
<evidence type="ECO:0000313" key="2">
    <source>
        <dbReference type="Proteomes" id="UP001058317"/>
    </source>
</evidence>
<dbReference type="AlphaFoldDB" id="A0AAD1L9T2"/>
<evidence type="ECO:0000313" key="1">
    <source>
        <dbReference type="EMBL" id="BDO00142.1"/>
    </source>
</evidence>
<proteinExistence type="predicted"/>
<keyword evidence="1" id="KW-0614">Plasmid</keyword>
<accession>A0AAD1L9T2</accession>
<sequence length="135" mass="15693">MSFQPDDWLFRHCKSFVRYSVPAFISETFFNNAGYDRVVFSIFRSWHKDFKLCRCIRLKQNGIETRRIKQSAFRINELNPGAFVVRILKLLSKVIAKVNYLTGMLIRDCTDQVKTMRGHTQFPGSGLGIDRPGVK</sequence>
<geneLocation type="plasmid" evidence="1 2">
    <name>pKAM621_1</name>
</geneLocation>